<dbReference type="InterPro" id="IPR015856">
    <property type="entry name" value="ABC_transpr_CbiO/EcfA_su"/>
</dbReference>
<proteinExistence type="inferred from homology"/>
<evidence type="ECO:0000256" key="5">
    <source>
        <dbReference type="ARBA" id="ARBA00022741"/>
    </source>
</evidence>
<reference evidence="10 11" key="1">
    <citation type="submission" date="2018-08" db="EMBL/GenBank/DDBJ databases">
        <title>Genomic Encyclopedia of Type Strains, Phase IV (KMG-IV): sequencing the most valuable type-strain genomes for metagenomic binning, comparative biology and taxonomic classification.</title>
        <authorList>
            <person name="Goeker M."/>
        </authorList>
    </citation>
    <scope>NUCLEOTIDE SEQUENCE [LARGE SCALE GENOMIC DNA]</scope>
    <source>
        <strain evidence="10 11">DSM 17274</strain>
    </source>
</reference>
<comment type="caution">
    <text evidence="10">The sequence shown here is derived from an EMBL/GenBank/DDBJ whole genome shotgun (WGS) entry which is preliminary data.</text>
</comment>
<evidence type="ECO:0000256" key="6">
    <source>
        <dbReference type="ARBA" id="ARBA00022840"/>
    </source>
</evidence>
<sequence>MISLKDIAFKYRSEEAYALDHISISFNAGEWTSIIGHNGSGKSTLVKIIMGIIEDYEGEIYVGNELLTEKNKQRLRRKFAIVFQNPDNQFVGATVEDDVAFGLENLGLEREEMIARTEHALGLVNMLEFRSHEPHRLSGGQKQRVAIAGALALQPEVLILDEATSMLDPAGRNEVLSILWNLHEQLDTTILYITHDLTEIDHSDKVIVMNDGSIVGEGTVEEIYRDKEMLARSSLKVPYTVEISNALLDGSFVTHDELVVRLL</sequence>
<keyword evidence="6 10" id="KW-0067">ATP-binding</keyword>
<dbReference type="NCBIfam" id="NF010167">
    <property type="entry name" value="PRK13648.1"/>
    <property type="match status" value="1"/>
</dbReference>
<dbReference type="EMBL" id="QUMW01000010">
    <property type="protein sequence ID" value="REG24683.1"/>
    <property type="molecule type" value="Genomic_DNA"/>
</dbReference>
<gene>
    <name evidence="10" type="ORF">DFR63_0990</name>
</gene>
<dbReference type="GO" id="GO:0043190">
    <property type="term" value="C:ATP-binding cassette (ABC) transporter complex"/>
    <property type="evidence" value="ECO:0007669"/>
    <property type="project" value="TreeGrafter"/>
</dbReference>
<keyword evidence="7" id="KW-1278">Translocase</keyword>
<organism evidence="10 11">
    <name type="scientific">Jeotgalicoccus halotolerans</name>
    <dbReference type="NCBI Taxonomy" id="157227"/>
    <lineage>
        <taxon>Bacteria</taxon>
        <taxon>Bacillati</taxon>
        <taxon>Bacillota</taxon>
        <taxon>Bacilli</taxon>
        <taxon>Bacillales</taxon>
        <taxon>Staphylococcaceae</taxon>
        <taxon>Jeotgalicoccus</taxon>
    </lineage>
</organism>
<dbReference type="PROSITE" id="PS00211">
    <property type="entry name" value="ABC_TRANSPORTER_1"/>
    <property type="match status" value="1"/>
</dbReference>
<dbReference type="NCBIfam" id="TIGR04520">
    <property type="entry name" value="ECF_ATPase_1"/>
    <property type="match status" value="1"/>
</dbReference>
<dbReference type="GO" id="GO:0015087">
    <property type="term" value="F:cobalt ion transmembrane transporter activity"/>
    <property type="evidence" value="ECO:0007669"/>
    <property type="project" value="UniProtKB-ARBA"/>
</dbReference>
<evidence type="ECO:0000256" key="3">
    <source>
        <dbReference type="ARBA" id="ARBA00022448"/>
    </source>
</evidence>
<keyword evidence="11" id="KW-1185">Reference proteome</keyword>
<evidence type="ECO:0000256" key="2">
    <source>
        <dbReference type="ARBA" id="ARBA00005417"/>
    </source>
</evidence>
<dbReference type="Pfam" id="PF00005">
    <property type="entry name" value="ABC_tran"/>
    <property type="match status" value="1"/>
</dbReference>
<evidence type="ECO:0000256" key="4">
    <source>
        <dbReference type="ARBA" id="ARBA00022475"/>
    </source>
</evidence>
<feature type="domain" description="ABC transporter" evidence="9">
    <location>
        <begin position="2"/>
        <end position="236"/>
    </location>
</feature>
<dbReference type="InterPro" id="IPR003439">
    <property type="entry name" value="ABC_transporter-like_ATP-bd"/>
</dbReference>
<dbReference type="InterPro" id="IPR030947">
    <property type="entry name" value="EcfA_1"/>
</dbReference>
<evidence type="ECO:0000259" key="9">
    <source>
        <dbReference type="PROSITE" id="PS50893"/>
    </source>
</evidence>
<dbReference type="OrthoDB" id="9784332at2"/>
<dbReference type="PANTHER" id="PTHR43553:SF24">
    <property type="entry name" value="ENERGY-COUPLING FACTOR TRANSPORTER ATP-BINDING PROTEIN ECFA1"/>
    <property type="match status" value="1"/>
</dbReference>
<keyword evidence="8" id="KW-0472">Membrane</keyword>
<evidence type="ECO:0000313" key="11">
    <source>
        <dbReference type="Proteomes" id="UP000257076"/>
    </source>
</evidence>
<dbReference type="InterPro" id="IPR050095">
    <property type="entry name" value="ECF_ABC_transporter_ATP-bd"/>
</dbReference>
<dbReference type="InterPro" id="IPR017871">
    <property type="entry name" value="ABC_transporter-like_CS"/>
</dbReference>
<dbReference type="SUPFAM" id="SSF52540">
    <property type="entry name" value="P-loop containing nucleoside triphosphate hydrolases"/>
    <property type="match status" value="1"/>
</dbReference>
<evidence type="ECO:0000313" key="10">
    <source>
        <dbReference type="EMBL" id="REG24683.1"/>
    </source>
</evidence>
<dbReference type="PROSITE" id="PS50893">
    <property type="entry name" value="ABC_TRANSPORTER_2"/>
    <property type="match status" value="1"/>
</dbReference>
<dbReference type="InterPro" id="IPR003593">
    <property type="entry name" value="AAA+_ATPase"/>
</dbReference>
<dbReference type="Proteomes" id="UP000257076">
    <property type="component" value="Unassembled WGS sequence"/>
</dbReference>
<keyword evidence="3" id="KW-0813">Transport</keyword>
<dbReference type="PANTHER" id="PTHR43553">
    <property type="entry name" value="HEAVY METAL TRANSPORTER"/>
    <property type="match status" value="1"/>
</dbReference>
<protein>
    <submittedName>
        <fullName evidence="10">Energy-coupling factor transport system ATP-binding protein</fullName>
    </submittedName>
</protein>
<dbReference type="FunFam" id="3.40.50.300:FF:000224">
    <property type="entry name" value="Energy-coupling factor transporter ATP-binding protein EcfA"/>
    <property type="match status" value="1"/>
</dbReference>
<dbReference type="GO" id="GO:0042626">
    <property type="term" value="F:ATPase-coupled transmembrane transporter activity"/>
    <property type="evidence" value="ECO:0007669"/>
    <property type="project" value="TreeGrafter"/>
</dbReference>
<accession>A0A3E0AY64</accession>
<dbReference type="Gene3D" id="3.40.50.300">
    <property type="entry name" value="P-loop containing nucleotide triphosphate hydrolases"/>
    <property type="match status" value="1"/>
</dbReference>
<comment type="similarity">
    <text evidence="2">Belongs to the ABC transporter superfamily.</text>
</comment>
<dbReference type="GO" id="GO:0016887">
    <property type="term" value="F:ATP hydrolysis activity"/>
    <property type="evidence" value="ECO:0007669"/>
    <property type="project" value="InterPro"/>
</dbReference>
<dbReference type="RefSeq" id="WP_115884830.1">
    <property type="nucleotide sequence ID" value="NZ_CBCSHX010000002.1"/>
</dbReference>
<keyword evidence="5" id="KW-0547">Nucleotide-binding</keyword>
<name>A0A3E0AY64_9STAP</name>
<evidence type="ECO:0000256" key="1">
    <source>
        <dbReference type="ARBA" id="ARBA00004202"/>
    </source>
</evidence>
<dbReference type="GO" id="GO:0005524">
    <property type="term" value="F:ATP binding"/>
    <property type="evidence" value="ECO:0007669"/>
    <property type="project" value="UniProtKB-KW"/>
</dbReference>
<keyword evidence="4" id="KW-1003">Cell membrane</keyword>
<evidence type="ECO:0000256" key="7">
    <source>
        <dbReference type="ARBA" id="ARBA00022967"/>
    </source>
</evidence>
<evidence type="ECO:0000256" key="8">
    <source>
        <dbReference type="ARBA" id="ARBA00023136"/>
    </source>
</evidence>
<dbReference type="CDD" id="cd03225">
    <property type="entry name" value="ABC_cobalt_CbiO_domain1"/>
    <property type="match status" value="1"/>
</dbReference>
<dbReference type="AlphaFoldDB" id="A0A3E0AY64"/>
<comment type="subcellular location">
    <subcellularLocation>
        <location evidence="1">Cell membrane</location>
        <topology evidence="1">Peripheral membrane protein</topology>
    </subcellularLocation>
</comment>
<dbReference type="InterPro" id="IPR027417">
    <property type="entry name" value="P-loop_NTPase"/>
</dbReference>
<dbReference type="SMART" id="SM00382">
    <property type="entry name" value="AAA"/>
    <property type="match status" value="1"/>
</dbReference>